<keyword evidence="2" id="KW-1185">Reference proteome</keyword>
<proteinExistence type="predicted"/>
<sequence length="75" mass="8756">MSARHFRGHEFLLHKTWNRTCRCPCLFFVLLIGRLCNLGCDWRTSGTCYGERCCNRRSCACSVSVLTLNTFWIYA</sequence>
<organism evidence="1 2">
    <name type="scientific">Lipomyces starkeyi NRRL Y-11557</name>
    <dbReference type="NCBI Taxonomy" id="675824"/>
    <lineage>
        <taxon>Eukaryota</taxon>
        <taxon>Fungi</taxon>
        <taxon>Dikarya</taxon>
        <taxon>Ascomycota</taxon>
        <taxon>Saccharomycotina</taxon>
        <taxon>Lipomycetes</taxon>
        <taxon>Lipomycetales</taxon>
        <taxon>Lipomycetaceae</taxon>
        <taxon>Lipomyces</taxon>
    </lineage>
</organism>
<reference evidence="1 2" key="1">
    <citation type="journal article" date="2016" name="Proc. Natl. Acad. Sci. U.S.A.">
        <title>Comparative genomics of biotechnologically important yeasts.</title>
        <authorList>
            <person name="Riley R."/>
            <person name="Haridas S."/>
            <person name="Wolfe K.H."/>
            <person name="Lopes M.R."/>
            <person name="Hittinger C.T."/>
            <person name="Goeker M."/>
            <person name="Salamov A.A."/>
            <person name="Wisecaver J.H."/>
            <person name="Long T.M."/>
            <person name="Calvey C.H."/>
            <person name="Aerts A.L."/>
            <person name="Barry K.W."/>
            <person name="Choi C."/>
            <person name="Clum A."/>
            <person name="Coughlan A.Y."/>
            <person name="Deshpande S."/>
            <person name="Douglass A.P."/>
            <person name="Hanson S.J."/>
            <person name="Klenk H.-P."/>
            <person name="LaButti K.M."/>
            <person name="Lapidus A."/>
            <person name="Lindquist E.A."/>
            <person name="Lipzen A.M."/>
            <person name="Meier-Kolthoff J.P."/>
            <person name="Ohm R.A."/>
            <person name="Otillar R.P."/>
            <person name="Pangilinan J.L."/>
            <person name="Peng Y."/>
            <person name="Rokas A."/>
            <person name="Rosa C.A."/>
            <person name="Scheuner C."/>
            <person name="Sibirny A.A."/>
            <person name="Slot J.C."/>
            <person name="Stielow J.B."/>
            <person name="Sun H."/>
            <person name="Kurtzman C.P."/>
            <person name="Blackwell M."/>
            <person name="Grigoriev I.V."/>
            <person name="Jeffries T.W."/>
        </authorList>
    </citation>
    <scope>NUCLEOTIDE SEQUENCE [LARGE SCALE GENOMIC DNA]</scope>
    <source>
        <strain evidence="1 2">NRRL Y-11557</strain>
    </source>
</reference>
<dbReference type="EMBL" id="KV454303">
    <property type="protein sequence ID" value="ODQ69647.1"/>
    <property type="molecule type" value="Genomic_DNA"/>
</dbReference>
<dbReference type="Proteomes" id="UP000094385">
    <property type="component" value="Unassembled WGS sequence"/>
</dbReference>
<evidence type="ECO:0000313" key="1">
    <source>
        <dbReference type="EMBL" id="ODQ69647.1"/>
    </source>
</evidence>
<name>A0A1E3PXW4_LIPST</name>
<protein>
    <submittedName>
        <fullName evidence="1">Uncharacterized protein</fullName>
    </submittedName>
</protein>
<dbReference type="AlphaFoldDB" id="A0A1E3PXW4"/>
<evidence type="ECO:0000313" key="2">
    <source>
        <dbReference type="Proteomes" id="UP000094385"/>
    </source>
</evidence>
<gene>
    <name evidence="1" type="ORF">LIPSTDRAFT_192724</name>
</gene>
<accession>A0A1E3PXW4</accession>